<evidence type="ECO:0000256" key="4">
    <source>
        <dbReference type="ARBA" id="ARBA00022692"/>
    </source>
</evidence>
<name>A0ABM5L7D0_DIAVI</name>
<comment type="subcellular location">
    <subcellularLocation>
        <location evidence="1">Cell membrane</location>
        <topology evidence="1">Multi-pass membrane protein</topology>
    </subcellularLocation>
</comment>
<dbReference type="RefSeq" id="XP_050518348.1">
    <property type="nucleotide sequence ID" value="XM_050662391.1"/>
</dbReference>
<organism evidence="10 11">
    <name type="scientific">Diabrotica virgifera virgifera</name>
    <name type="common">western corn rootworm</name>
    <dbReference type="NCBI Taxonomy" id="50390"/>
    <lineage>
        <taxon>Eukaryota</taxon>
        <taxon>Metazoa</taxon>
        <taxon>Ecdysozoa</taxon>
        <taxon>Arthropoda</taxon>
        <taxon>Hexapoda</taxon>
        <taxon>Insecta</taxon>
        <taxon>Pterygota</taxon>
        <taxon>Neoptera</taxon>
        <taxon>Endopterygota</taxon>
        <taxon>Coleoptera</taxon>
        <taxon>Polyphaga</taxon>
        <taxon>Cucujiformia</taxon>
        <taxon>Chrysomeloidea</taxon>
        <taxon>Chrysomelidae</taxon>
        <taxon>Galerucinae</taxon>
        <taxon>Diabroticina</taxon>
        <taxon>Diabroticites</taxon>
        <taxon>Diabrotica</taxon>
    </lineage>
</organism>
<dbReference type="EnsemblMetazoa" id="XM_050662391.1">
    <property type="protein sequence ID" value="XP_050518348.1"/>
    <property type="gene ID" value="LOC114334826"/>
</dbReference>
<comment type="function">
    <text evidence="8">Plays a role in the sugar gustatory response.</text>
</comment>
<feature type="transmembrane region" description="Helical" evidence="9">
    <location>
        <begin position="215"/>
        <end position="234"/>
    </location>
</feature>
<keyword evidence="3" id="KW-1003">Cell membrane</keyword>
<dbReference type="PANTHER" id="PTHR21421:SF29">
    <property type="entry name" value="GUSTATORY RECEPTOR 5A FOR TREHALOSE-RELATED"/>
    <property type="match status" value="1"/>
</dbReference>
<feature type="transmembrane region" description="Helical" evidence="9">
    <location>
        <begin position="309"/>
        <end position="333"/>
    </location>
</feature>
<feature type="transmembrane region" description="Helical" evidence="9">
    <location>
        <begin position="138"/>
        <end position="156"/>
    </location>
</feature>
<dbReference type="PIRSF" id="PIRSF038981">
    <property type="entry name" value="GRP"/>
    <property type="match status" value="1"/>
</dbReference>
<keyword evidence="6 9" id="KW-0472">Membrane</keyword>
<feature type="transmembrane region" description="Helical" evidence="9">
    <location>
        <begin position="276"/>
        <end position="297"/>
    </location>
</feature>
<accession>A0ABM5L7D0</accession>
<dbReference type="Proteomes" id="UP001652700">
    <property type="component" value="Unplaced"/>
</dbReference>
<reference evidence="10" key="1">
    <citation type="submission" date="2025-05" db="UniProtKB">
        <authorList>
            <consortium name="EnsemblMetazoa"/>
        </authorList>
    </citation>
    <scope>IDENTIFICATION</scope>
</reference>
<keyword evidence="11" id="KW-1185">Reference proteome</keyword>
<keyword evidence="5 9" id="KW-1133">Transmembrane helix</keyword>
<evidence type="ECO:0000256" key="9">
    <source>
        <dbReference type="SAM" id="Phobius"/>
    </source>
</evidence>
<keyword evidence="8" id="KW-0807">Transducer</keyword>
<evidence type="ECO:0000313" key="10">
    <source>
        <dbReference type="EnsemblMetazoa" id="XP_050518348.1"/>
    </source>
</evidence>
<comment type="similarity">
    <text evidence="2">Belongs to the insect chemoreceptor superfamily. Gustatory receptor (GR) family. Gr5a subfamily.</text>
</comment>
<keyword evidence="7 8" id="KW-0675">Receptor</keyword>
<evidence type="ECO:0000256" key="1">
    <source>
        <dbReference type="ARBA" id="ARBA00004651"/>
    </source>
</evidence>
<evidence type="ECO:0000256" key="3">
    <source>
        <dbReference type="ARBA" id="ARBA00022475"/>
    </source>
</evidence>
<sequence length="403" mass="47762">MQLFHSFEPSSSQLLFKSKVHSNTFAESMKFPVRLAQIFSYFPIYIGKHDEPIKFKWLYWRMGYSCIAFLLFVTEFIFVVVETCKHKLTIIDIRVIVFQLGAVIQYILFFKLTYVWPRFIKEWRKVELHMKNYEIIENLKLKIACLASSIMFIAGVEHGLVNAYKLKDCFDKEPTAREAFQTFFTYAYEHIFHVIGYSFWLGSLIQFLNLQRTFYWSYTDVFIMLMGSVLTYRLKQLSQKIKETTKVRVNDMVVWKTLRKDYIRISELCFVVNEKLSGIIICCFLMDLYFVLIQLYGSLRNMESVIEKVYFFLSFGLVLLRIFCMCIFGGAVYEEWKNIKFHLSTVDATAYNAEVERLMTHVTTCELSLSGKNFFSIYRGLMLQMAGAIVTYELVLIQFYKRR</sequence>
<feature type="transmembrane region" description="Helical" evidence="9">
    <location>
        <begin position="93"/>
        <end position="117"/>
    </location>
</feature>
<feature type="transmembrane region" description="Helical" evidence="9">
    <location>
        <begin position="190"/>
        <end position="208"/>
    </location>
</feature>
<proteinExistence type="inferred from homology"/>
<evidence type="ECO:0000313" key="11">
    <source>
        <dbReference type="Proteomes" id="UP001652700"/>
    </source>
</evidence>
<evidence type="ECO:0000256" key="5">
    <source>
        <dbReference type="ARBA" id="ARBA00022989"/>
    </source>
</evidence>
<evidence type="ECO:0000256" key="8">
    <source>
        <dbReference type="PIRNR" id="PIRNR038981"/>
    </source>
</evidence>
<dbReference type="GeneID" id="114334826"/>
<dbReference type="InterPro" id="IPR009318">
    <property type="entry name" value="Gustatory_rcpt"/>
</dbReference>
<feature type="transmembrane region" description="Helical" evidence="9">
    <location>
        <begin position="377"/>
        <end position="400"/>
    </location>
</feature>
<evidence type="ECO:0000256" key="7">
    <source>
        <dbReference type="ARBA" id="ARBA00023170"/>
    </source>
</evidence>
<keyword evidence="4 9" id="KW-0812">Transmembrane</keyword>
<evidence type="ECO:0000256" key="6">
    <source>
        <dbReference type="ARBA" id="ARBA00023136"/>
    </source>
</evidence>
<dbReference type="Pfam" id="PF06151">
    <property type="entry name" value="Trehalose_recp"/>
    <property type="match status" value="1"/>
</dbReference>
<evidence type="ECO:0000256" key="2">
    <source>
        <dbReference type="ARBA" id="ARBA00005327"/>
    </source>
</evidence>
<feature type="transmembrane region" description="Helical" evidence="9">
    <location>
        <begin position="58"/>
        <end position="81"/>
    </location>
</feature>
<dbReference type="PANTHER" id="PTHR21421">
    <property type="entry name" value="GUSTATORY RECEPTOR"/>
    <property type="match status" value="1"/>
</dbReference>
<protein>
    <recommendedName>
        <fullName evidence="8">Gustatory receptor</fullName>
    </recommendedName>
</protein>